<evidence type="ECO:0000313" key="2">
    <source>
        <dbReference type="Proteomes" id="UP001497535"/>
    </source>
</evidence>
<proteinExistence type="predicted"/>
<name>A0ACB0Z0L1_MELEN</name>
<keyword evidence="2" id="KW-1185">Reference proteome</keyword>
<accession>A0ACB0Z0L1</accession>
<dbReference type="EMBL" id="CAVMJV010000022">
    <property type="protein sequence ID" value="CAK5072033.1"/>
    <property type="molecule type" value="Genomic_DNA"/>
</dbReference>
<organism evidence="1 2">
    <name type="scientific">Meloidogyne enterolobii</name>
    <name type="common">Root-knot nematode worm</name>
    <name type="synonym">Meloidogyne mayaguensis</name>
    <dbReference type="NCBI Taxonomy" id="390850"/>
    <lineage>
        <taxon>Eukaryota</taxon>
        <taxon>Metazoa</taxon>
        <taxon>Ecdysozoa</taxon>
        <taxon>Nematoda</taxon>
        <taxon>Chromadorea</taxon>
        <taxon>Rhabditida</taxon>
        <taxon>Tylenchina</taxon>
        <taxon>Tylenchomorpha</taxon>
        <taxon>Tylenchoidea</taxon>
        <taxon>Meloidogynidae</taxon>
        <taxon>Meloidogyninae</taxon>
        <taxon>Meloidogyne</taxon>
    </lineage>
</organism>
<gene>
    <name evidence="1" type="ORF">MENTE1834_LOCUS19072</name>
</gene>
<protein>
    <submittedName>
        <fullName evidence="1">Uncharacterized protein</fullName>
    </submittedName>
</protein>
<reference evidence="1" key="1">
    <citation type="submission" date="2023-11" db="EMBL/GenBank/DDBJ databases">
        <authorList>
            <person name="Poullet M."/>
        </authorList>
    </citation>
    <scope>NUCLEOTIDE SEQUENCE</scope>
    <source>
        <strain evidence="1">E1834</strain>
    </source>
</reference>
<comment type="caution">
    <text evidence="1">The sequence shown here is derived from an EMBL/GenBank/DDBJ whole genome shotgun (WGS) entry which is preliminary data.</text>
</comment>
<sequence>MYLFITIYQGFIHENIFKFKAKNFPRPGDWIFIEGESHFKEERFEANLKELEHAITSTENFYKHAGSIEMADALNIHSKTPEEYFSGLFNKISYHFVNQHSFANFKNYPKDDRIVYIGGMHVEENENYLSMEDNKYVIIC</sequence>
<evidence type="ECO:0000313" key="1">
    <source>
        <dbReference type="EMBL" id="CAK5072033.1"/>
    </source>
</evidence>
<dbReference type="Proteomes" id="UP001497535">
    <property type="component" value="Unassembled WGS sequence"/>
</dbReference>